<dbReference type="InterPro" id="IPR036249">
    <property type="entry name" value="Thioredoxin-like_sf"/>
</dbReference>
<proteinExistence type="predicted"/>
<comment type="caution">
    <text evidence="2">The sequence shown here is derived from an EMBL/GenBank/DDBJ whole genome shotgun (WGS) entry which is preliminary data.</text>
</comment>
<accession>A0ABQ3VN24</accession>
<evidence type="ECO:0000259" key="1">
    <source>
        <dbReference type="Pfam" id="PF13192"/>
    </source>
</evidence>
<dbReference type="Pfam" id="PF13192">
    <property type="entry name" value="Thioredoxin_3"/>
    <property type="match status" value="1"/>
</dbReference>
<evidence type="ECO:0000313" key="3">
    <source>
        <dbReference type="Proteomes" id="UP000635565"/>
    </source>
</evidence>
<evidence type="ECO:0000313" key="2">
    <source>
        <dbReference type="EMBL" id="GHO87109.1"/>
    </source>
</evidence>
<organism evidence="2 3">
    <name type="scientific">Dictyobacter formicarum</name>
    <dbReference type="NCBI Taxonomy" id="2778368"/>
    <lineage>
        <taxon>Bacteria</taxon>
        <taxon>Bacillati</taxon>
        <taxon>Chloroflexota</taxon>
        <taxon>Ktedonobacteria</taxon>
        <taxon>Ktedonobacterales</taxon>
        <taxon>Dictyobacteraceae</taxon>
        <taxon>Dictyobacter</taxon>
    </lineage>
</organism>
<dbReference type="EMBL" id="BNJJ01000015">
    <property type="protein sequence ID" value="GHO87109.1"/>
    <property type="molecule type" value="Genomic_DNA"/>
</dbReference>
<name>A0ABQ3VN24_9CHLR</name>
<feature type="domain" description="Thioredoxin-like fold" evidence="1">
    <location>
        <begin position="2"/>
        <end position="60"/>
    </location>
</feature>
<reference evidence="2 3" key="1">
    <citation type="journal article" date="2021" name="Int. J. Syst. Evol. Microbiol.">
        <title>Reticulibacter mediterranei gen. nov., sp. nov., within the new family Reticulibacteraceae fam. nov., and Ktedonospora formicarum gen. nov., sp. nov., Ktedonobacter robiniae sp. nov., Dictyobacter formicarum sp. nov. and Dictyobacter arantiisoli sp. nov., belonging to the class Ktedonobacteria.</title>
        <authorList>
            <person name="Yabe S."/>
            <person name="Zheng Y."/>
            <person name="Wang C.M."/>
            <person name="Sakai Y."/>
            <person name="Abe K."/>
            <person name="Yokota A."/>
            <person name="Donadio S."/>
            <person name="Cavaletti L."/>
            <person name="Monciardini P."/>
        </authorList>
    </citation>
    <scope>NUCLEOTIDE SEQUENCE [LARGE SCALE GENOMIC DNA]</scope>
    <source>
        <strain evidence="2 3">SOSP1-9</strain>
    </source>
</reference>
<sequence length="63" mass="7117">MAHQLAIENVHITADVIEASEFIDLAQRYHVQAVPKTVINDRVEFTGALPEPRFMQEVLKAQS</sequence>
<dbReference type="InterPro" id="IPR012336">
    <property type="entry name" value="Thioredoxin-like_fold"/>
</dbReference>
<dbReference type="Proteomes" id="UP000635565">
    <property type="component" value="Unassembled WGS sequence"/>
</dbReference>
<keyword evidence="3" id="KW-1185">Reference proteome</keyword>
<protein>
    <recommendedName>
        <fullName evidence="1">Thioredoxin-like fold domain-containing protein</fullName>
    </recommendedName>
</protein>
<gene>
    <name evidence="2" type="ORF">KSZ_51150</name>
</gene>
<dbReference type="PANTHER" id="PTHR37170:SF1">
    <property type="entry name" value="GLUTAREDOXIN-LIKE PROTEIN"/>
    <property type="match status" value="1"/>
</dbReference>
<dbReference type="PANTHER" id="PTHR37170">
    <property type="entry name" value="GLUTAREDOXIN-RELATED"/>
    <property type="match status" value="1"/>
</dbReference>
<dbReference type="SUPFAM" id="SSF52833">
    <property type="entry name" value="Thioredoxin-like"/>
    <property type="match status" value="1"/>
</dbReference>
<dbReference type="Gene3D" id="3.40.30.80">
    <property type="match status" value="1"/>
</dbReference>